<sequence>MLGTTRSCLNTFLTKSVAAAPITAIRTGPKWWAEPERMVRHKIMYFTLGIDQLPLRRTAIIQKDLHRFHMCKPPMRVGDTTGYKRSRAAQLTTWYRRIQYQEYHMQHLFTRHVWGLLRVYPGNTTKIQGKADDGYVGYDSVPYHRYNRSPLPFPAREIYERRK</sequence>
<dbReference type="GeneID" id="39986506"/>
<dbReference type="OrthoDB" id="275074at2759"/>
<keyword evidence="2" id="KW-1185">Reference proteome</keyword>
<dbReference type="RefSeq" id="XP_028882050.1">
    <property type="nucleotide sequence ID" value="XM_029026726.1"/>
</dbReference>
<gene>
    <name evidence="1" type="ORF">TM35_000192280</name>
</gene>
<comment type="caution">
    <text evidence="1">The sequence shown here is derived from an EMBL/GenBank/DDBJ whole genome shotgun (WGS) entry which is preliminary data.</text>
</comment>
<proteinExistence type="predicted"/>
<dbReference type="VEuPathDB" id="TriTrypDB:TM35_000192280"/>
<evidence type="ECO:0000313" key="2">
    <source>
        <dbReference type="Proteomes" id="UP000192257"/>
    </source>
</evidence>
<dbReference type="EMBL" id="NBCO01000019">
    <property type="protein sequence ID" value="ORC87984.1"/>
    <property type="molecule type" value="Genomic_DNA"/>
</dbReference>
<dbReference type="Proteomes" id="UP000192257">
    <property type="component" value="Unassembled WGS sequence"/>
</dbReference>
<protein>
    <submittedName>
        <fullName evidence="1">Uncharacterized protein</fullName>
    </submittedName>
</protein>
<dbReference type="STRING" id="67003.A0A1X0NTE5"/>
<reference evidence="1 2" key="1">
    <citation type="submission" date="2017-03" db="EMBL/GenBank/DDBJ databases">
        <title>An alternative strategy for trypanosome survival in the mammalian bloodstream revealed through genome and transcriptome analysis of the ubiquitous bovine parasite Trypanosoma (Megatrypanum) theileri.</title>
        <authorList>
            <person name="Kelly S."/>
            <person name="Ivens A."/>
            <person name="Mott A."/>
            <person name="O'Neill E."/>
            <person name="Emms D."/>
            <person name="Macleod O."/>
            <person name="Voorheis P."/>
            <person name="Matthews J."/>
            <person name="Matthews K."/>
            <person name="Carrington M."/>
        </authorList>
    </citation>
    <scope>NUCLEOTIDE SEQUENCE [LARGE SCALE GENOMIC DNA]</scope>
    <source>
        <strain evidence="1">Edinburgh</strain>
    </source>
</reference>
<evidence type="ECO:0000313" key="1">
    <source>
        <dbReference type="EMBL" id="ORC87984.1"/>
    </source>
</evidence>
<name>A0A1X0NTE5_9TRYP</name>
<organism evidence="1 2">
    <name type="scientific">Trypanosoma theileri</name>
    <dbReference type="NCBI Taxonomy" id="67003"/>
    <lineage>
        <taxon>Eukaryota</taxon>
        <taxon>Discoba</taxon>
        <taxon>Euglenozoa</taxon>
        <taxon>Kinetoplastea</taxon>
        <taxon>Metakinetoplastina</taxon>
        <taxon>Trypanosomatida</taxon>
        <taxon>Trypanosomatidae</taxon>
        <taxon>Trypanosoma</taxon>
    </lineage>
</organism>
<dbReference type="AlphaFoldDB" id="A0A1X0NTE5"/>
<accession>A0A1X0NTE5</accession>